<evidence type="ECO:0000313" key="1">
    <source>
        <dbReference type="EMBL" id="KAH3862550.1"/>
    </source>
</evidence>
<dbReference type="Proteomes" id="UP000828390">
    <property type="component" value="Unassembled WGS sequence"/>
</dbReference>
<protein>
    <submittedName>
        <fullName evidence="1">Uncharacterized protein</fullName>
    </submittedName>
</protein>
<keyword evidence="2" id="KW-1185">Reference proteome</keyword>
<dbReference type="AlphaFoldDB" id="A0A9D4LPF7"/>
<proteinExistence type="predicted"/>
<evidence type="ECO:0000313" key="2">
    <source>
        <dbReference type="Proteomes" id="UP000828390"/>
    </source>
</evidence>
<dbReference type="EMBL" id="JAIWYP010000002">
    <property type="protein sequence ID" value="KAH3862550.1"/>
    <property type="molecule type" value="Genomic_DNA"/>
</dbReference>
<organism evidence="1 2">
    <name type="scientific">Dreissena polymorpha</name>
    <name type="common">Zebra mussel</name>
    <name type="synonym">Mytilus polymorpha</name>
    <dbReference type="NCBI Taxonomy" id="45954"/>
    <lineage>
        <taxon>Eukaryota</taxon>
        <taxon>Metazoa</taxon>
        <taxon>Spiralia</taxon>
        <taxon>Lophotrochozoa</taxon>
        <taxon>Mollusca</taxon>
        <taxon>Bivalvia</taxon>
        <taxon>Autobranchia</taxon>
        <taxon>Heteroconchia</taxon>
        <taxon>Euheterodonta</taxon>
        <taxon>Imparidentia</taxon>
        <taxon>Neoheterodontei</taxon>
        <taxon>Myida</taxon>
        <taxon>Dreissenoidea</taxon>
        <taxon>Dreissenidae</taxon>
        <taxon>Dreissena</taxon>
    </lineage>
</organism>
<sequence length="114" mass="12822">MVGATLASNENSNLDFVADKANGQADSKELTCSFQPKISLKQNVLTKFHEEVLTRKIALPHGRHISPVFPEQDTNLLTKFHEDRKINVASRVLTRQMLTLHDRQKTITKANQVG</sequence>
<name>A0A9D4LPF7_DREPO</name>
<gene>
    <name evidence="1" type="ORF">DPMN_025517</name>
</gene>
<accession>A0A9D4LPF7</accession>
<comment type="caution">
    <text evidence="1">The sequence shown here is derived from an EMBL/GenBank/DDBJ whole genome shotgun (WGS) entry which is preliminary data.</text>
</comment>
<reference evidence="1" key="2">
    <citation type="submission" date="2020-11" db="EMBL/GenBank/DDBJ databases">
        <authorList>
            <person name="McCartney M.A."/>
            <person name="Auch B."/>
            <person name="Kono T."/>
            <person name="Mallez S."/>
            <person name="Becker A."/>
            <person name="Gohl D.M."/>
            <person name="Silverstein K.A.T."/>
            <person name="Koren S."/>
            <person name="Bechman K.B."/>
            <person name="Herman A."/>
            <person name="Abrahante J.E."/>
            <person name="Garbe J."/>
        </authorList>
    </citation>
    <scope>NUCLEOTIDE SEQUENCE</scope>
    <source>
        <strain evidence="1">Duluth1</strain>
        <tissue evidence="1">Whole animal</tissue>
    </source>
</reference>
<reference evidence="1" key="1">
    <citation type="journal article" date="2019" name="bioRxiv">
        <title>The Genome of the Zebra Mussel, Dreissena polymorpha: A Resource for Invasive Species Research.</title>
        <authorList>
            <person name="McCartney M.A."/>
            <person name="Auch B."/>
            <person name="Kono T."/>
            <person name="Mallez S."/>
            <person name="Zhang Y."/>
            <person name="Obille A."/>
            <person name="Becker A."/>
            <person name="Abrahante J.E."/>
            <person name="Garbe J."/>
            <person name="Badalamenti J.P."/>
            <person name="Herman A."/>
            <person name="Mangelson H."/>
            <person name="Liachko I."/>
            <person name="Sullivan S."/>
            <person name="Sone E.D."/>
            <person name="Koren S."/>
            <person name="Silverstein K.A.T."/>
            <person name="Beckman K.B."/>
            <person name="Gohl D.M."/>
        </authorList>
    </citation>
    <scope>NUCLEOTIDE SEQUENCE</scope>
    <source>
        <strain evidence="1">Duluth1</strain>
        <tissue evidence="1">Whole animal</tissue>
    </source>
</reference>